<keyword evidence="3" id="KW-1185">Reference proteome</keyword>
<protein>
    <recommendedName>
        <fullName evidence="4">PsbP C-terminal domain-containing protein</fullName>
    </recommendedName>
</protein>
<dbReference type="AlphaFoldDB" id="A0A4P7PV74"/>
<dbReference type="KEGG" id="fsn:GS03_01765"/>
<gene>
    <name evidence="2" type="ORF">GS03_01765</name>
</gene>
<accession>A0A4P7PV74</accession>
<name>A0A4P7PV74_9FLAO</name>
<evidence type="ECO:0000313" key="2">
    <source>
        <dbReference type="EMBL" id="QBZ98260.1"/>
    </source>
</evidence>
<evidence type="ECO:0000256" key="1">
    <source>
        <dbReference type="SAM" id="SignalP"/>
    </source>
</evidence>
<dbReference type="Proteomes" id="UP000296862">
    <property type="component" value="Chromosome"/>
</dbReference>
<proteinExistence type="predicted"/>
<evidence type="ECO:0008006" key="4">
    <source>
        <dbReference type="Google" id="ProtNLM"/>
    </source>
</evidence>
<organism evidence="2 3">
    <name type="scientific">Flavobacterium sangjuense</name>
    <dbReference type="NCBI Taxonomy" id="2518177"/>
    <lineage>
        <taxon>Bacteria</taxon>
        <taxon>Pseudomonadati</taxon>
        <taxon>Bacteroidota</taxon>
        <taxon>Flavobacteriia</taxon>
        <taxon>Flavobacteriales</taxon>
        <taxon>Flavobacteriaceae</taxon>
        <taxon>Flavobacterium</taxon>
    </lineage>
</organism>
<keyword evidence="1" id="KW-0732">Signal</keyword>
<dbReference type="RefSeq" id="WP_136152168.1">
    <property type="nucleotide sequence ID" value="NZ_CP038810.1"/>
</dbReference>
<evidence type="ECO:0000313" key="3">
    <source>
        <dbReference type="Proteomes" id="UP000296862"/>
    </source>
</evidence>
<dbReference type="EMBL" id="CP038810">
    <property type="protein sequence ID" value="QBZ98260.1"/>
    <property type="molecule type" value="Genomic_DNA"/>
</dbReference>
<dbReference type="OrthoDB" id="1367114at2"/>
<feature type="signal peptide" evidence="1">
    <location>
        <begin position="1"/>
        <end position="19"/>
    </location>
</feature>
<sequence>MKAKFAFLILLLSSNFIFSQETNDKEVLTATPTEETENGKIENSVYTCYRFDWKIKIPMNYVITDVKKVEELQKKGLPGGIIAKPTSPHLIGFEVDKRNTFTAAFESLAGSQITSLEEHKNFIIKLMNDTYSNIETLKFDLTSADMKIGKYDFYKVQTRLYDPKTGELLLTQDLYNSFINNNLFSVNINFNNPNIGRLLTDNFISSLSN</sequence>
<feature type="chain" id="PRO_5020188586" description="PsbP C-terminal domain-containing protein" evidence="1">
    <location>
        <begin position="20"/>
        <end position="209"/>
    </location>
</feature>
<reference evidence="2 3" key="1">
    <citation type="submission" date="2019-04" db="EMBL/GenBank/DDBJ databases">
        <title>Flavobacterium sp. GS03.</title>
        <authorList>
            <person name="Kim H."/>
        </authorList>
    </citation>
    <scope>NUCLEOTIDE SEQUENCE [LARGE SCALE GENOMIC DNA]</scope>
    <source>
        <strain evidence="2 3">GS03</strain>
    </source>
</reference>